<organism evidence="1">
    <name type="scientific">Siphoviridae sp. ctvxh7</name>
    <dbReference type="NCBI Taxonomy" id="2827283"/>
    <lineage>
        <taxon>Viruses</taxon>
        <taxon>Duplodnaviria</taxon>
        <taxon>Heunggongvirae</taxon>
        <taxon>Uroviricota</taxon>
        <taxon>Caudoviricetes</taxon>
    </lineage>
</organism>
<evidence type="ECO:0000313" key="1">
    <source>
        <dbReference type="EMBL" id="DAE27954.1"/>
    </source>
</evidence>
<reference evidence="1" key="1">
    <citation type="journal article" date="2021" name="Proc. Natl. Acad. Sci. U.S.A.">
        <title>A Catalog of Tens of Thousands of Viruses from Human Metagenomes Reveals Hidden Associations with Chronic Diseases.</title>
        <authorList>
            <person name="Tisza M.J."/>
            <person name="Buck C.B."/>
        </authorList>
    </citation>
    <scope>NUCLEOTIDE SEQUENCE</scope>
    <source>
        <strain evidence="1">Ctvxh7</strain>
    </source>
</reference>
<accession>A0A8S5R9X6</accession>
<dbReference type="InterPro" id="IPR019908">
    <property type="entry name" value="Toxin_RalR"/>
</dbReference>
<dbReference type="EMBL" id="BK015847">
    <property type="protein sequence ID" value="DAE27954.1"/>
    <property type="molecule type" value="Genomic_DNA"/>
</dbReference>
<dbReference type="NCBIfam" id="TIGR03655">
    <property type="entry name" value="anti_R_Lar"/>
    <property type="match status" value="1"/>
</dbReference>
<sequence>MDEYELELCPFCGGKAQVRYTGCGSGSHGYTSNILMRSKAGFVVCLKCGCRTPIHGKVSRAINKWNRRADNGGIH</sequence>
<name>A0A8S5R9X6_9CAUD</name>
<protein>
    <submittedName>
        <fullName evidence="1">Restriction alleviation protein</fullName>
    </submittedName>
</protein>
<dbReference type="Pfam" id="PF14354">
    <property type="entry name" value="Lar_restr_allev"/>
    <property type="match status" value="1"/>
</dbReference>
<proteinExistence type="predicted"/>